<sequence>MAQVLAQRGHQITWWTSTFDHFNHRHRYETDVCLEVSSNYKIQYIRGYGYQRNVSISRILDNNLVGKRFAQLIRKQTETPDIIIASIPTAELALEAVRYGRQHNIPVILDIRDLWPDVFYDLVPSYTHPVIDLITIPMTRKLEQACAGATSIVGLTEAFLNWGIKHANRLKNKNDQVFPMGYLTNSCYPSQQESADKFWQDKGVTKSEYLLVTFVGTIGKTNDLFPVIEAAKLLNDTQAKVKFVICGAGENLSILQSKAEKLNNIIFPGWINSEQIISLLEMADIGIAPYINSKNYISNVPNKPAEYLSRGLGIALSLDCGVLYDILQEHNIGFSYYSDAEKLANNLDCLSKDTQRLKTMQTNASSIFDKFFNGEAVYNQMADYLENIVVNS</sequence>
<dbReference type="Pfam" id="PF00534">
    <property type="entry name" value="Glycos_transf_1"/>
    <property type="match status" value="1"/>
</dbReference>
<gene>
    <name evidence="2" type="ORF">CWATWH0003_3504</name>
</gene>
<organism evidence="2 3">
    <name type="scientific">Crocosphaera watsonii WH 0003</name>
    <dbReference type="NCBI Taxonomy" id="423471"/>
    <lineage>
        <taxon>Bacteria</taxon>
        <taxon>Bacillati</taxon>
        <taxon>Cyanobacteriota</taxon>
        <taxon>Cyanophyceae</taxon>
        <taxon>Oscillatoriophycideae</taxon>
        <taxon>Chroococcales</taxon>
        <taxon>Aphanothecaceae</taxon>
        <taxon>Crocosphaera</taxon>
    </lineage>
</organism>
<reference evidence="2 3" key="1">
    <citation type="journal article" date="2011" name="Front. Microbiol.">
        <title>Two Strains of Crocosphaera watsonii with Highly Conserved Genomes are Distinguished by Strain-Specific Features.</title>
        <authorList>
            <person name="Bench S.R."/>
            <person name="Ilikchyan I.N."/>
            <person name="Tripp H.J."/>
            <person name="Zehr J.P."/>
        </authorList>
    </citation>
    <scope>NUCLEOTIDE SEQUENCE [LARGE SCALE GENOMIC DNA]</scope>
    <source>
        <strain evidence="2 3">WH 0003</strain>
    </source>
</reference>
<evidence type="ECO:0000259" key="1">
    <source>
        <dbReference type="Pfam" id="PF00534"/>
    </source>
</evidence>
<dbReference type="PANTHER" id="PTHR45947">
    <property type="entry name" value="SULFOQUINOVOSYL TRANSFERASE SQD2"/>
    <property type="match status" value="1"/>
</dbReference>
<dbReference type="CDD" id="cd03794">
    <property type="entry name" value="GT4_WbuB-like"/>
    <property type="match status" value="1"/>
</dbReference>
<keyword evidence="2" id="KW-0808">Transferase</keyword>
<dbReference type="PANTHER" id="PTHR45947:SF3">
    <property type="entry name" value="SULFOQUINOVOSYL TRANSFERASE SQD2"/>
    <property type="match status" value="1"/>
</dbReference>
<protein>
    <submittedName>
        <fullName evidence="2">Glycosyl transferase, group 1</fullName>
    </submittedName>
</protein>
<proteinExistence type="predicted"/>
<dbReference type="InterPro" id="IPR050194">
    <property type="entry name" value="Glycosyltransferase_grp1"/>
</dbReference>
<comment type="caution">
    <text evidence="2">The sequence shown here is derived from an EMBL/GenBank/DDBJ whole genome shotgun (WGS) entry which is preliminary data.</text>
</comment>
<accession>G5J7R8</accession>
<dbReference type="AlphaFoldDB" id="G5J7R8"/>
<name>G5J7R8_CROWT</name>
<dbReference type="Proteomes" id="UP000003477">
    <property type="component" value="Unassembled WGS sequence"/>
</dbReference>
<evidence type="ECO:0000313" key="3">
    <source>
        <dbReference type="Proteomes" id="UP000003477"/>
    </source>
</evidence>
<dbReference type="Gene3D" id="3.40.50.2000">
    <property type="entry name" value="Glycogen Phosphorylase B"/>
    <property type="match status" value="2"/>
</dbReference>
<dbReference type="EMBL" id="AESD01000522">
    <property type="protein sequence ID" value="EHJ11783.1"/>
    <property type="molecule type" value="Genomic_DNA"/>
</dbReference>
<dbReference type="GO" id="GO:0016757">
    <property type="term" value="F:glycosyltransferase activity"/>
    <property type="evidence" value="ECO:0007669"/>
    <property type="project" value="InterPro"/>
</dbReference>
<feature type="domain" description="Glycosyl transferase family 1" evidence="1">
    <location>
        <begin position="199"/>
        <end position="364"/>
    </location>
</feature>
<evidence type="ECO:0000313" key="2">
    <source>
        <dbReference type="EMBL" id="EHJ11783.1"/>
    </source>
</evidence>
<dbReference type="PATRIC" id="fig|423471.3.peg.3286"/>
<dbReference type="InterPro" id="IPR001296">
    <property type="entry name" value="Glyco_trans_1"/>
</dbReference>
<dbReference type="SUPFAM" id="SSF53756">
    <property type="entry name" value="UDP-Glycosyltransferase/glycogen phosphorylase"/>
    <property type="match status" value="1"/>
</dbReference>